<sequence length="37" mass="4708">MYLWLVFDFQTKQENIKQEFIHKQYSFYLHSVLKIIK</sequence>
<dbReference type="AlphaFoldDB" id="A0A1I5SV67"/>
<evidence type="ECO:0000313" key="1">
    <source>
        <dbReference type="EMBL" id="SFP74397.1"/>
    </source>
</evidence>
<accession>A0A1I5SV67</accession>
<organism evidence="1 2">
    <name type="scientific">Caldicoprobacter faecalis</name>
    <dbReference type="NCBI Taxonomy" id="937334"/>
    <lineage>
        <taxon>Bacteria</taxon>
        <taxon>Bacillati</taxon>
        <taxon>Bacillota</taxon>
        <taxon>Clostridia</taxon>
        <taxon>Caldicoprobacterales</taxon>
        <taxon>Caldicoprobacteraceae</taxon>
        <taxon>Caldicoprobacter</taxon>
    </lineage>
</organism>
<gene>
    <name evidence="1" type="ORF">SAMN05444406_10361</name>
</gene>
<dbReference type="EMBL" id="FOXR01000003">
    <property type="protein sequence ID" value="SFP74397.1"/>
    <property type="molecule type" value="Genomic_DNA"/>
</dbReference>
<evidence type="ECO:0000313" key="2">
    <source>
        <dbReference type="Proteomes" id="UP000198577"/>
    </source>
</evidence>
<reference evidence="1 2" key="1">
    <citation type="submission" date="2016-10" db="EMBL/GenBank/DDBJ databases">
        <authorList>
            <person name="de Groot N.N."/>
        </authorList>
    </citation>
    <scope>NUCLEOTIDE SEQUENCE [LARGE SCALE GENOMIC DNA]</scope>
    <source>
        <strain evidence="1 2">DSM 20678</strain>
    </source>
</reference>
<keyword evidence="2" id="KW-1185">Reference proteome</keyword>
<dbReference type="Proteomes" id="UP000198577">
    <property type="component" value="Unassembled WGS sequence"/>
</dbReference>
<name>A0A1I5SV67_9FIRM</name>
<proteinExistence type="predicted"/>
<protein>
    <submittedName>
        <fullName evidence="1">Uncharacterized protein</fullName>
    </submittedName>
</protein>